<dbReference type="GO" id="GO:0008966">
    <property type="term" value="F:phosphoglucosamine mutase activity"/>
    <property type="evidence" value="ECO:0007669"/>
    <property type="project" value="UniProtKB-EC"/>
</dbReference>
<evidence type="ECO:0000313" key="3">
    <source>
        <dbReference type="Proteomes" id="UP001595190"/>
    </source>
</evidence>
<dbReference type="Gene3D" id="3.30.310.50">
    <property type="entry name" value="Alpha-D-phosphohexomutase, C-terminal domain"/>
    <property type="match status" value="1"/>
</dbReference>
<feature type="non-terminal residue" evidence="2">
    <location>
        <position position="1"/>
    </location>
</feature>
<evidence type="ECO:0000313" key="2">
    <source>
        <dbReference type="EMBL" id="MFC2253924.1"/>
    </source>
</evidence>
<evidence type="ECO:0000259" key="1">
    <source>
        <dbReference type="Pfam" id="PF00408"/>
    </source>
</evidence>
<dbReference type="SUPFAM" id="SSF55957">
    <property type="entry name" value="Phosphoglucomutase, C-terminal domain"/>
    <property type="match status" value="1"/>
</dbReference>
<gene>
    <name evidence="2" type="primary">glmM</name>
    <name evidence="2" type="ORF">ACETRX_30115</name>
</gene>
<sequence>LKKADRPVSEVCHRFDPLPQILKNVRTGGGKVLDDPKVAKAIEGARKQLGDSGRLVIRPSGTEPVIRVMAEGDDRVSVETAVDEVIEAITKAA</sequence>
<proteinExistence type="predicted"/>
<dbReference type="EMBL" id="JBHGPK010000024">
    <property type="protein sequence ID" value="MFC2253924.1"/>
    <property type="molecule type" value="Genomic_DNA"/>
</dbReference>
<dbReference type="InterPro" id="IPR005843">
    <property type="entry name" value="A-D-PHexomutase_C"/>
</dbReference>
<comment type="caution">
    <text evidence="2">The sequence shown here is derived from an EMBL/GenBank/DDBJ whole genome shotgun (WGS) entry which is preliminary data.</text>
</comment>
<accession>A0ABV6ZP55</accession>
<organism evidence="2 3">
    <name type="scientific">Labrys neptuniae</name>
    <dbReference type="NCBI Taxonomy" id="376174"/>
    <lineage>
        <taxon>Bacteria</taxon>
        <taxon>Pseudomonadati</taxon>
        <taxon>Pseudomonadota</taxon>
        <taxon>Alphaproteobacteria</taxon>
        <taxon>Hyphomicrobiales</taxon>
        <taxon>Xanthobacteraceae</taxon>
        <taxon>Labrys</taxon>
    </lineage>
</organism>
<name>A0ABV6ZP55_9HYPH</name>
<reference evidence="2 3" key="1">
    <citation type="submission" date="2024-09" db="EMBL/GenBank/DDBJ databases">
        <title>Description of Labrys sedimenti sp. nov., isolated from a diclofenac-degrading enrichment culture, and genome-based reclassification of Labrys portucalensis as a later heterotypic synonym of Labrys neptuniae.</title>
        <authorList>
            <person name="Tancsics A."/>
            <person name="Csepanyi A."/>
        </authorList>
    </citation>
    <scope>NUCLEOTIDE SEQUENCE [LARGE SCALE GENOMIC DNA]</scope>
    <source>
        <strain evidence="2 3">LMG 23412</strain>
    </source>
</reference>
<dbReference type="EC" id="5.4.2.10" evidence="2"/>
<dbReference type="InterPro" id="IPR036900">
    <property type="entry name" value="A-D-PHexomutase_C_sf"/>
</dbReference>
<protein>
    <submittedName>
        <fullName evidence="2">Phosphoglucosamine mutase</fullName>
        <ecNumber evidence="2">5.4.2.10</ecNumber>
    </submittedName>
</protein>
<dbReference type="Proteomes" id="UP001595190">
    <property type="component" value="Unassembled WGS sequence"/>
</dbReference>
<dbReference type="Pfam" id="PF00408">
    <property type="entry name" value="PGM_PMM_IV"/>
    <property type="match status" value="1"/>
</dbReference>
<feature type="domain" description="Alpha-D-phosphohexomutase C-terminal" evidence="1">
    <location>
        <begin position="22"/>
        <end position="87"/>
    </location>
</feature>
<keyword evidence="2" id="KW-0413">Isomerase</keyword>